<evidence type="ECO:0000259" key="2">
    <source>
        <dbReference type="Pfam" id="PF00582"/>
    </source>
</evidence>
<dbReference type="Proteomes" id="UP000289792">
    <property type="component" value="Unassembled WGS sequence"/>
</dbReference>
<feature type="domain" description="UspA" evidence="2">
    <location>
        <begin position="222"/>
        <end position="274"/>
    </location>
</feature>
<dbReference type="InterPro" id="IPR014729">
    <property type="entry name" value="Rossmann-like_a/b/a_fold"/>
</dbReference>
<dbReference type="PANTHER" id="PTHR46268:SF6">
    <property type="entry name" value="UNIVERSAL STRESS PROTEIN UP12"/>
    <property type="match status" value="1"/>
</dbReference>
<dbReference type="SUPFAM" id="SSF52402">
    <property type="entry name" value="Adenine nucleotide alpha hydrolases-like"/>
    <property type="match status" value="2"/>
</dbReference>
<name>A0A4Q0XIN4_9FLAO</name>
<evidence type="ECO:0000256" key="1">
    <source>
        <dbReference type="ARBA" id="ARBA00008791"/>
    </source>
</evidence>
<organism evidence="3 4">
    <name type="scientific">Gelidibacter gilvus</name>
    <dbReference type="NCBI Taxonomy" id="59602"/>
    <lineage>
        <taxon>Bacteria</taxon>
        <taxon>Pseudomonadati</taxon>
        <taxon>Bacteroidota</taxon>
        <taxon>Flavobacteriia</taxon>
        <taxon>Flavobacteriales</taxon>
        <taxon>Flavobacteriaceae</taxon>
        <taxon>Gelidibacter</taxon>
    </lineage>
</organism>
<dbReference type="CDD" id="cd00293">
    <property type="entry name" value="USP-like"/>
    <property type="match status" value="2"/>
</dbReference>
<gene>
    <name evidence="3" type="ORF">ESZ48_09375</name>
</gene>
<feature type="domain" description="UspA" evidence="2">
    <location>
        <begin position="4"/>
        <end position="146"/>
    </location>
</feature>
<reference evidence="3 4" key="1">
    <citation type="submission" date="2019-01" db="EMBL/GenBank/DDBJ databases">
        <title>Genome sequence of the Antarctic species Gelidibacter gilvus ACAM 158(T).</title>
        <authorList>
            <person name="Bowman J.P."/>
        </authorList>
    </citation>
    <scope>NUCLEOTIDE SEQUENCE [LARGE SCALE GENOMIC DNA]</scope>
    <source>
        <strain evidence="3 4">IC158</strain>
    </source>
</reference>
<accession>A0A4Q0XIN4</accession>
<keyword evidence="4" id="KW-1185">Reference proteome</keyword>
<dbReference type="InterPro" id="IPR006015">
    <property type="entry name" value="Universal_stress_UspA"/>
</dbReference>
<dbReference type="Pfam" id="PF00582">
    <property type="entry name" value="Usp"/>
    <property type="match status" value="2"/>
</dbReference>
<dbReference type="Gene3D" id="3.40.50.620">
    <property type="entry name" value="HUPs"/>
    <property type="match status" value="2"/>
</dbReference>
<evidence type="ECO:0000313" key="4">
    <source>
        <dbReference type="Proteomes" id="UP000289792"/>
    </source>
</evidence>
<comment type="caution">
    <text evidence="3">The sequence shown here is derived from an EMBL/GenBank/DDBJ whole genome shotgun (WGS) entry which is preliminary data.</text>
</comment>
<dbReference type="InterPro" id="IPR006016">
    <property type="entry name" value="UspA"/>
</dbReference>
<proteinExistence type="inferred from homology"/>
<evidence type="ECO:0000313" key="3">
    <source>
        <dbReference type="EMBL" id="RXJ50183.1"/>
    </source>
</evidence>
<dbReference type="PANTHER" id="PTHR46268">
    <property type="entry name" value="STRESS RESPONSE PROTEIN NHAX"/>
    <property type="match status" value="1"/>
</dbReference>
<sequence length="287" mass="33170">MISILFPTDFSKNSMNAITYALEFFKYEKVAFYFMHAYQKDVYDHEDLLSRDNFDDVLERVKAQSEASLEELLKTVNEMAPNPRYTYHSISAFGSLVEEANEIADRKNIDLIVMGTKGKSDDRKIVFGSQTFQVLKYVQCPVLAIPKNYTNTQPKRILFPTDYLIPYKRRELKLLCDLAAPYRSIVDVLYVSKIDKLSIRQEDNQAFMKGTICKTEINFITANSRKVAETIQEYIKENEVDMLVMVNTQHSFLENMLFPSNIDKVSLDLKIPLLAMQNSTRSTSELL</sequence>
<dbReference type="RefSeq" id="WP_129017152.1">
    <property type="nucleotide sequence ID" value="NZ_SDDZ01000004.1"/>
</dbReference>
<dbReference type="AlphaFoldDB" id="A0A4Q0XIN4"/>
<dbReference type="EMBL" id="SDDZ01000004">
    <property type="protein sequence ID" value="RXJ50183.1"/>
    <property type="molecule type" value="Genomic_DNA"/>
</dbReference>
<dbReference type="OrthoDB" id="9788959at2"/>
<dbReference type="PRINTS" id="PR01438">
    <property type="entry name" value="UNVRSLSTRESS"/>
</dbReference>
<comment type="similarity">
    <text evidence="1">Belongs to the universal stress protein A family.</text>
</comment>
<protein>
    <submittedName>
        <fullName evidence="3">Universal stress protein</fullName>
    </submittedName>
</protein>